<keyword evidence="2" id="KW-1185">Reference proteome</keyword>
<dbReference type="EMBL" id="ML170199">
    <property type="protein sequence ID" value="TDL19203.1"/>
    <property type="molecule type" value="Genomic_DNA"/>
</dbReference>
<dbReference type="AlphaFoldDB" id="A0A4Y7PUX0"/>
<gene>
    <name evidence="1" type="ORF">BD410DRAFT_900391</name>
</gene>
<reference evidence="1 2" key="1">
    <citation type="submission" date="2018-06" db="EMBL/GenBank/DDBJ databases">
        <title>A transcriptomic atlas of mushroom development highlights an independent origin of complex multicellularity.</title>
        <authorList>
            <consortium name="DOE Joint Genome Institute"/>
            <person name="Krizsan K."/>
            <person name="Almasi E."/>
            <person name="Merenyi Z."/>
            <person name="Sahu N."/>
            <person name="Viragh M."/>
            <person name="Koszo T."/>
            <person name="Mondo S."/>
            <person name="Kiss B."/>
            <person name="Balint B."/>
            <person name="Kues U."/>
            <person name="Barry K."/>
            <person name="Hegedus J.C."/>
            <person name="Henrissat B."/>
            <person name="Johnson J."/>
            <person name="Lipzen A."/>
            <person name="Ohm R."/>
            <person name="Nagy I."/>
            <person name="Pangilinan J."/>
            <person name="Yan J."/>
            <person name="Xiong Y."/>
            <person name="Grigoriev I.V."/>
            <person name="Hibbett D.S."/>
            <person name="Nagy L.G."/>
        </authorList>
    </citation>
    <scope>NUCLEOTIDE SEQUENCE [LARGE SCALE GENOMIC DNA]</scope>
    <source>
        <strain evidence="1 2">SZMC22713</strain>
    </source>
</reference>
<evidence type="ECO:0000313" key="2">
    <source>
        <dbReference type="Proteomes" id="UP000294933"/>
    </source>
</evidence>
<proteinExistence type="predicted"/>
<name>A0A4Y7PUX0_9AGAM</name>
<evidence type="ECO:0008006" key="3">
    <source>
        <dbReference type="Google" id="ProtNLM"/>
    </source>
</evidence>
<accession>A0A4Y7PUX0</accession>
<organism evidence="1 2">
    <name type="scientific">Rickenella mellea</name>
    <dbReference type="NCBI Taxonomy" id="50990"/>
    <lineage>
        <taxon>Eukaryota</taxon>
        <taxon>Fungi</taxon>
        <taxon>Dikarya</taxon>
        <taxon>Basidiomycota</taxon>
        <taxon>Agaricomycotina</taxon>
        <taxon>Agaricomycetes</taxon>
        <taxon>Hymenochaetales</taxon>
        <taxon>Rickenellaceae</taxon>
        <taxon>Rickenella</taxon>
    </lineage>
</organism>
<evidence type="ECO:0000313" key="1">
    <source>
        <dbReference type="EMBL" id="TDL19203.1"/>
    </source>
</evidence>
<dbReference type="VEuPathDB" id="FungiDB:BD410DRAFT_900391"/>
<dbReference type="Proteomes" id="UP000294933">
    <property type="component" value="Unassembled WGS sequence"/>
</dbReference>
<protein>
    <recommendedName>
        <fullName evidence="3">F-box domain-containing protein</fullName>
    </recommendedName>
</protein>
<sequence length="393" mass="44366">MAPPALPPELHSLIIRIATYSPACFDASPDARSWPELERGITTEYQTKKALTLVSSQFLSISLPYLYEVVQVRKSSSMHRLANVLDVTSFGASTSGLRSPRKVEYLFVSTWVFHDGKTEVALFSSLERVLSRCVGLQGFGFYSATPQLMKHNWMTAIPKGVRFVDWNGLIMSLDFTQIVDSISESLTSLRFSKVRVKQKSPSATLPKLTHLSVPEEYDLTVLYDWSMPSLTHLHVKILSSVTLMRVVEHFGNSLRSATLGAVVERTLLTQLATTAQNLEGCTYHFRIGMIQSWQLVRSHPSLQSIVVLVSCFIEGDNEAWLQMSAFCCHLQPLTVANFPKLRRIRFVGFHPSFIRYTKAGARLDELLDAWNLSGVEVRFLEVTDNYECFMFPL</sequence>